<evidence type="ECO:0000256" key="1">
    <source>
        <dbReference type="ARBA" id="ARBA00023015"/>
    </source>
</evidence>
<sequence>MTSGRDRLIEAATRLLTESPDREPSNRELCDAAGVAAPSLYHHFGTKEGLLDAVVDRAFGAYLKRKRGMLRTGDLVADFAAGWDLHIEFGVQNPVLYALMYGTRATSSAARTADDRLRKALHGLRDAGLLRIDVDTAAAMTTAMAVGCVTQLNRERRRADDPFATAMRSTLLETVTGLPASPSEPEFAARALVAHLEATSEGFTAPERALFQQWLRTIADTTRTVQDGQHQ</sequence>
<dbReference type="PANTHER" id="PTHR30055:SF234">
    <property type="entry name" value="HTH-TYPE TRANSCRIPTIONAL REGULATOR BETI"/>
    <property type="match status" value="1"/>
</dbReference>
<dbReference type="PANTHER" id="PTHR30055">
    <property type="entry name" value="HTH-TYPE TRANSCRIPTIONAL REGULATOR RUTR"/>
    <property type="match status" value="1"/>
</dbReference>
<dbReference type="STRING" id="380248.SAMN05216251_103190"/>
<keyword evidence="7" id="KW-1185">Reference proteome</keyword>
<dbReference type="InterPro" id="IPR050109">
    <property type="entry name" value="HTH-type_TetR-like_transc_reg"/>
</dbReference>
<dbReference type="SUPFAM" id="SSF46689">
    <property type="entry name" value="Homeodomain-like"/>
    <property type="match status" value="1"/>
</dbReference>
<keyword evidence="3" id="KW-0804">Transcription</keyword>
<organism evidence="6 7">
    <name type="scientific">Actinacidiphila alni</name>
    <dbReference type="NCBI Taxonomy" id="380248"/>
    <lineage>
        <taxon>Bacteria</taxon>
        <taxon>Bacillati</taxon>
        <taxon>Actinomycetota</taxon>
        <taxon>Actinomycetes</taxon>
        <taxon>Kitasatosporales</taxon>
        <taxon>Streptomycetaceae</taxon>
        <taxon>Actinacidiphila</taxon>
    </lineage>
</organism>
<gene>
    <name evidence="6" type="ORF">SAMN05216251_103190</name>
</gene>
<dbReference type="Gene3D" id="1.10.10.60">
    <property type="entry name" value="Homeodomain-like"/>
    <property type="match status" value="1"/>
</dbReference>
<dbReference type="InterPro" id="IPR036271">
    <property type="entry name" value="Tet_transcr_reg_TetR-rel_C_sf"/>
</dbReference>
<name>A0A1I2AR43_9ACTN</name>
<dbReference type="Proteomes" id="UP000199323">
    <property type="component" value="Unassembled WGS sequence"/>
</dbReference>
<dbReference type="AlphaFoldDB" id="A0A1I2AR43"/>
<evidence type="ECO:0000256" key="4">
    <source>
        <dbReference type="PROSITE-ProRule" id="PRU00335"/>
    </source>
</evidence>
<dbReference type="OrthoDB" id="3784817at2"/>
<dbReference type="SUPFAM" id="SSF48498">
    <property type="entry name" value="Tetracyclin repressor-like, C-terminal domain"/>
    <property type="match status" value="1"/>
</dbReference>
<reference evidence="6 7" key="1">
    <citation type="submission" date="2016-10" db="EMBL/GenBank/DDBJ databases">
        <authorList>
            <person name="de Groot N.N."/>
        </authorList>
    </citation>
    <scope>NUCLEOTIDE SEQUENCE [LARGE SCALE GENOMIC DNA]</scope>
    <source>
        <strain evidence="6 7">CGMCC 4.3510</strain>
    </source>
</reference>
<keyword evidence="2 4" id="KW-0238">DNA-binding</keyword>
<dbReference type="Gene3D" id="1.10.357.10">
    <property type="entry name" value="Tetracycline Repressor, domain 2"/>
    <property type="match status" value="1"/>
</dbReference>
<protein>
    <submittedName>
        <fullName evidence="6">Transcriptional regulator, TetR family</fullName>
    </submittedName>
</protein>
<dbReference type="Pfam" id="PF00440">
    <property type="entry name" value="TetR_N"/>
    <property type="match status" value="1"/>
</dbReference>
<keyword evidence="1" id="KW-0805">Transcription regulation</keyword>
<dbReference type="GO" id="GO:0003700">
    <property type="term" value="F:DNA-binding transcription factor activity"/>
    <property type="evidence" value="ECO:0007669"/>
    <property type="project" value="TreeGrafter"/>
</dbReference>
<dbReference type="EMBL" id="FONG01000003">
    <property type="protein sequence ID" value="SFE46316.1"/>
    <property type="molecule type" value="Genomic_DNA"/>
</dbReference>
<dbReference type="InterPro" id="IPR009057">
    <property type="entry name" value="Homeodomain-like_sf"/>
</dbReference>
<feature type="domain" description="HTH tetR-type" evidence="5">
    <location>
        <begin position="2"/>
        <end position="62"/>
    </location>
</feature>
<evidence type="ECO:0000259" key="5">
    <source>
        <dbReference type="PROSITE" id="PS50977"/>
    </source>
</evidence>
<evidence type="ECO:0000256" key="3">
    <source>
        <dbReference type="ARBA" id="ARBA00023163"/>
    </source>
</evidence>
<dbReference type="GO" id="GO:0000976">
    <property type="term" value="F:transcription cis-regulatory region binding"/>
    <property type="evidence" value="ECO:0007669"/>
    <property type="project" value="TreeGrafter"/>
</dbReference>
<proteinExistence type="predicted"/>
<dbReference type="PROSITE" id="PS50977">
    <property type="entry name" value="HTH_TETR_2"/>
    <property type="match status" value="1"/>
</dbReference>
<accession>A0A1I2AR43</accession>
<evidence type="ECO:0000313" key="7">
    <source>
        <dbReference type="Proteomes" id="UP000199323"/>
    </source>
</evidence>
<dbReference type="PRINTS" id="PR00455">
    <property type="entry name" value="HTHTETR"/>
</dbReference>
<dbReference type="RefSeq" id="WP_093712668.1">
    <property type="nucleotide sequence ID" value="NZ_FONG01000003.1"/>
</dbReference>
<dbReference type="InterPro" id="IPR001647">
    <property type="entry name" value="HTH_TetR"/>
</dbReference>
<evidence type="ECO:0000256" key="2">
    <source>
        <dbReference type="ARBA" id="ARBA00023125"/>
    </source>
</evidence>
<feature type="DNA-binding region" description="H-T-H motif" evidence="4">
    <location>
        <begin position="25"/>
        <end position="44"/>
    </location>
</feature>
<evidence type="ECO:0000313" key="6">
    <source>
        <dbReference type="EMBL" id="SFE46316.1"/>
    </source>
</evidence>